<dbReference type="PANTHER" id="PTHR23086">
    <property type="entry name" value="PHOSPHATIDYLINOSITOL-4-PHOSPHATE 5-KINASE"/>
    <property type="match status" value="1"/>
</dbReference>
<dbReference type="Gene3D" id="3.30.810.10">
    <property type="entry name" value="2-Layer Sandwich"/>
    <property type="match status" value="1"/>
</dbReference>
<evidence type="ECO:0000313" key="3">
    <source>
        <dbReference type="EMBL" id="CAE2302736.1"/>
    </source>
</evidence>
<keyword evidence="1" id="KW-0067">ATP-binding</keyword>
<dbReference type="GO" id="GO:0016308">
    <property type="term" value="F:1-phosphatidylinositol-4-phosphate 5-kinase activity"/>
    <property type="evidence" value="ECO:0007669"/>
    <property type="project" value="TreeGrafter"/>
</dbReference>
<keyword evidence="1" id="KW-0418">Kinase</keyword>
<dbReference type="AlphaFoldDB" id="A0A7S4NRJ5"/>
<dbReference type="GO" id="GO:0005886">
    <property type="term" value="C:plasma membrane"/>
    <property type="evidence" value="ECO:0007669"/>
    <property type="project" value="TreeGrafter"/>
</dbReference>
<proteinExistence type="predicted"/>
<dbReference type="SMART" id="SM00330">
    <property type="entry name" value="PIPKc"/>
    <property type="match status" value="1"/>
</dbReference>
<protein>
    <recommendedName>
        <fullName evidence="2">PIPK domain-containing protein</fullName>
    </recommendedName>
</protein>
<dbReference type="SUPFAM" id="SSF56104">
    <property type="entry name" value="SAICAR synthase-like"/>
    <property type="match status" value="1"/>
</dbReference>
<keyword evidence="1" id="KW-0808">Transferase</keyword>
<dbReference type="Gene3D" id="3.30.800.10">
    <property type="entry name" value="Phosphatidylinositol Phosphate Kinase II Beta"/>
    <property type="match status" value="1"/>
</dbReference>
<dbReference type="InterPro" id="IPR023610">
    <property type="entry name" value="PInositol-4/5-P-5/4-kinase"/>
</dbReference>
<gene>
    <name evidence="3" type="ORF">NAES01612_LOCUS10064</name>
</gene>
<dbReference type="InterPro" id="IPR027484">
    <property type="entry name" value="PInositol-4-P-5-kinase_N"/>
</dbReference>
<organism evidence="3">
    <name type="scientific">Paramoeba aestuarina</name>
    <dbReference type="NCBI Taxonomy" id="180227"/>
    <lineage>
        <taxon>Eukaryota</taxon>
        <taxon>Amoebozoa</taxon>
        <taxon>Discosea</taxon>
        <taxon>Flabellinia</taxon>
        <taxon>Dactylopodida</taxon>
        <taxon>Paramoebidae</taxon>
        <taxon>Paramoeba</taxon>
    </lineage>
</organism>
<dbReference type="PANTHER" id="PTHR23086:SF8">
    <property type="entry name" value="PHOSPHATIDYLINOSITOL 5-PHOSPHATE 4-KINASE, ISOFORM A"/>
    <property type="match status" value="1"/>
</dbReference>
<dbReference type="CDD" id="cd00139">
    <property type="entry name" value="PIPKc"/>
    <property type="match status" value="1"/>
</dbReference>
<dbReference type="InterPro" id="IPR002498">
    <property type="entry name" value="PInositol-4-P-4/5-kinase_core"/>
</dbReference>
<dbReference type="InterPro" id="IPR027483">
    <property type="entry name" value="PInositol-4-P-4/5-kinase_C_sf"/>
</dbReference>
<evidence type="ECO:0000256" key="1">
    <source>
        <dbReference type="PROSITE-ProRule" id="PRU00781"/>
    </source>
</evidence>
<evidence type="ECO:0000259" key="2">
    <source>
        <dbReference type="PROSITE" id="PS51455"/>
    </source>
</evidence>
<dbReference type="Pfam" id="PF01504">
    <property type="entry name" value="PIP5K"/>
    <property type="match status" value="1"/>
</dbReference>
<sequence length="259" mass="30042">MGGLGVPLIDVVSTSRSGSIFFSTIDRRYMIKTIALEEDLLLRRILSSYWKHLCDYPNSLMTRFFGLHRMRGEGMRDMSFIVMDNVFFSKYSVHEQYDLKGSTVDRQVQIDSSLLSSVARKDLDFHYKIKLGHKRKAKFLEQVEKDCKWMENHNICDYSLLIGFHFLKKPIPKTEAAGNGNVAEEGERGIFKEFEGGMLSEDRDVIYFVGIIDTLTEYNLKKAGEHHLKSLFHDSTRISAMPPTPYRERFIRYVDSIVE</sequence>
<feature type="domain" description="PIPK" evidence="2">
    <location>
        <begin position="1"/>
        <end position="258"/>
    </location>
</feature>
<name>A0A7S4NRJ5_9EUKA</name>
<accession>A0A7S4NRJ5</accession>
<dbReference type="GO" id="GO:0046854">
    <property type="term" value="P:phosphatidylinositol phosphate biosynthetic process"/>
    <property type="evidence" value="ECO:0007669"/>
    <property type="project" value="TreeGrafter"/>
</dbReference>
<keyword evidence="1" id="KW-0547">Nucleotide-binding</keyword>
<dbReference type="GO" id="GO:0005524">
    <property type="term" value="F:ATP binding"/>
    <property type="evidence" value="ECO:0007669"/>
    <property type="project" value="UniProtKB-UniRule"/>
</dbReference>
<reference evidence="3" key="1">
    <citation type="submission" date="2021-01" db="EMBL/GenBank/DDBJ databases">
        <authorList>
            <person name="Corre E."/>
            <person name="Pelletier E."/>
            <person name="Niang G."/>
            <person name="Scheremetjew M."/>
            <person name="Finn R."/>
            <person name="Kale V."/>
            <person name="Holt S."/>
            <person name="Cochrane G."/>
            <person name="Meng A."/>
            <person name="Brown T."/>
            <person name="Cohen L."/>
        </authorList>
    </citation>
    <scope>NUCLEOTIDE SEQUENCE</scope>
    <source>
        <strain evidence="3">SoJaBio B1-5/56/2</strain>
    </source>
</reference>
<dbReference type="EMBL" id="HBKR01015195">
    <property type="protein sequence ID" value="CAE2302736.1"/>
    <property type="molecule type" value="Transcribed_RNA"/>
</dbReference>
<dbReference type="PROSITE" id="PS51455">
    <property type="entry name" value="PIPK"/>
    <property type="match status" value="1"/>
</dbReference>